<dbReference type="InterPro" id="IPR017850">
    <property type="entry name" value="Alkaline_phosphatase_core_sf"/>
</dbReference>
<feature type="transmembrane region" description="Helical" evidence="2">
    <location>
        <begin position="60"/>
        <end position="82"/>
    </location>
</feature>
<reference evidence="4 5" key="1">
    <citation type="submission" date="2019-03" db="EMBL/GenBank/DDBJ databases">
        <title>Genomic Encyclopedia of Type Strains, Phase IV (KMG-IV): sequencing the most valuable type-strain genomes for metagenomic binning, comparative biology and taxonomic classification.</title>
        <authorList>
            <person name="Goeker M."/>
        </authorList>
    </citation>
    <scope>NUCLEOTIDE SEQUENCE [LARGE SCALE GENOMIC DNA]</scope>
    <source>
        <strain evidence="4 5">DSM 15264</strain>
    </source>
</reference>
<dbReference type="SUPFAM" id="SSF53649">
    <property type="entry name" value="Alkaline phosphatase-like"/>
    <property type="match status" value="1"/>
</dbReference>
<feature type="transmembrane region" description="Helical" evidence="2">
    <location>
        <begin position="94"/>
        <end position="114"/>
    </location>
</feature>
<evidence type="ECO:0000256" key="1">
    <source>
        <dbReference type="ARBA" id="ARBA00008779"/>
    </source>
</evidence>
<evidence type="ECO:0000259" key="3">
    <source>
        <dbReference type="Pfam" id="PF00884"/>
    </source>
</evidence>
<comment type="caution">
    <text evidence="4">The sequence shown here is derived from an EMBL/GenBank/DDBJ whole genome shotgun (WGS) entry which is preliminary data.</text>
</comment>
<dbReference type="PANTHER" id="PTHR42693">
    <property type="entry name" value="ARYLSULFATASE FAMILY MEMBER"/>
    <property type="match status" value="1"/>
</dbReference>
<dbReference type="Pfam" id="PF00884">
    <property type="entry name" value="Sulfatase"/>
    <property type="match status" value="1"/>
</dbReference>
<organism evidence="4 5">
    <name type="scientific">Caldimonas thermodepolymerans</name>
    <dbReference type="NCBI Taxonomy" id="215580"/>
    <lineage>
        <taxon>Bacteria</taxon>
        <taxon>Pseudomonadati</taxon>
        <taxon>Pseudomonadota</taxon>
        <taxon>Betaproteobacteria</taxon>
        <taxon>Burkholderiales</taxon>
        <taxon>Sphaerotilaceae</taxon>
        <taxon>Caldimonas</taxon>
    </lineage>
</organism>
<dbReference type="GO" id="GO:0004065">
    <property type="term" value="F:arylsulfatase activity"/>
    <property type="evidence" value="ECO:0007669"/>
    <property type="project" value="TreeGrafter"/>
</dbReference>
<keyword evidence="2" id="KW-0472">Membrane</keyword>
<name>A0AA46DCF8_9BURK</name>
<feature type="domain" description="Sulfatase N-terminal" evidence="3">
    <location>
        <begin position="191"/>
        <end position="454"/>
    </location>
</feature>
<dbReference type="AlphaFoldDB" id="A0AA46DCF8"/>
<dbReference type="RefSeq" id="WP_132765820.1">
    <property type="nucleotide sequence ID" value="NZ_CP110416.1"/>
</dbReference>
<dbReference type="Proteomes" id="UP000294772">
    <property type="component" value="Unassembled WGS sequence"/>
</dbReference>
<gene>
    <name evidence="4" type="ORF">EV676_108100</name>
</gene>
<proteinExistence type="inferred from homology"/>
<evidence type="ECO:0000313" key="4">
    <source>
        <dbReference type="EMBL" id="TCP05867.1"/>
    </source>
</evidence>
<evidence type="ECO:0000256" key="2">
    <source>
        <dbReference type="SAM" id="Phobius"/>
    </source>
</evidence>
<comment type="similarity">
    <text evidence="1">Belongs to the sulfatase family.</text>
</comment>
<dbReference type="PANTHER" id="PTHR42693:SF33">
    <property type="entry name" value="ARYLSULFATASE"/>
    <property type="match status" value="1"/>
</dbReference>
<dbReference type="InterPro" id="IPR000917">
    <property type="entry name" value="Sulfatase_N"/>
</dbReference>
<feature type="transmembrane region" description="Helical" evidence="2">
    <location>
        <begin position="157"/>
        <end position="177"/>
    </location>
</feature>
<keyword evidence="2" id="KW-0812">Transmembrane</keyword>
<dbReference type="EMBL" id="SLXF01000008">
    <property type="protein sequence ID" value="TCP05867.1"/>
    <property type="molecule type" value="Genomic_DNA"/>
</dbReference>
<accession>A0AA46DCF8</accession>
<dbReference type="Gene3D" id="3.40.720.10">
    <property type="entry name" value="Alkaline Phosphatase, subunit A"/>
    <property type="match status" value="1"/>
</dbReference>
<protein>
    <submittedName>
        <fullName evidence="4">Sulfatase-like protein</fullName>
    </submittedName>
</protein>
<dbReference type="InterPro" id="IPR050738">
    <property type="entry name" value="Sulfatase"/>
</dbReference>
<keyword evidence="2" id="KW-1133">Transmembrane helix</keyword>
<evidence type="ECO:0000313" key="5">
    <source>
        <dbReference type="Proteomes" id="UP000294772"/>
    </source>
</evidence>
<sequence length="637" mass="69976">MKPLRKAAEVLLWFLLFVLLYVAPFSWALGGLFHQDEGLRHVVEEALGVPLVRFEALRNALAHLVLIALCYAVLARLARFAAQRWGLHPALTRLAYLLLGWMMLVSGNATWFPASNYSVAFGWLGSPWVFAITAAALATTALAWAWARLQAAAPAGWGLAGALGVVAAAGGAFLLTFPEAQGRAAPAGSQRNVILIGIDSLSAALWEREQQHLPHLRALMQHAVRYTQAYTPMGRTFPAWVSVLSGQAPADTGAIFNLRNLEHVKRDDLVTHDLRARGYRTVFAIDERRFNNMDEAFGFDSVIGSKAGALDFVVQPLNDTPLTNVLLQTRLGRWLLPYSRLNVASHANYDAAGFVEEIAAATAGAPRLFLATHFLAGHFPFQSRHARIRHGSPNGFLARHVEALSGVDAQVGQLLAALKRQGHLDNALVVVLSDHGEALGEYEGETTQDGRPFKLTWYGHGTHVLSDHANRIVLATVQFVDGQPVGTPGERDEQVSLLDVRRAIERYVGTGEVAVSAAQPCIPMETGLRLNAMRDYRTLDNGEVVREGQGYYELDAQGRLRLKESRLPELVRTKDVGWRCPDRITYYRASTGRHYTYRIDAADGSLVEVDPDPGDVAEITRYRQRLEATATLAAAIH</sequence>
<feature type="transmembrane region" description="Helical" evidence="2">
    <location>
        <begin position="120"/>
        <end position="145"/>
    </location>
</feature>